<reference evidence="1 2" key="1">
    <citation type="submission" date="2020-04" db="EMBL/GenBank/DDBJ databases">
        <authorList>
            <person name="De Canck E."/>
        </authorList>
    </citation>
    <scope>NUCLEOTIDE SEQUENCE [LARGE SCALE GENOMIC DNA]</scope>
    <source>
        <strain evidence="1 2">LMG 28138</strain>
    </source>
</reference>
<accession>A0A6S7BQV9</accession>
<protein>
    <submittedName>
        <fullName evidence="1">Uncharacterized protein</fullName>
    </submittedName>
</protein>
<dbReference type="EMBL" id="CADIKM010000132">
    <property type="protein sequence ID" value="CAB3808435.1"/>
    <property type="molecule type" value="Genomic_DNA"/>
</dbReference>
<dbReference type="InterPro" id="IPR059226">
    <property type="entry name" value="Choice_anch_Q_dom"/>
</dbReference>
<dbReference type="AlphaFoldDB" id="A0A6S7BQV9"/>
<dbReference type="Proteomes" id="UP000494115">
    <property type="component" value="Unassembled WGS sequence"/>
</dbReference>
<evidence type="ECO:0000313" key="2">
    <source>
        <dbReference type="Proteomes" id="UP000494115"/>
    </source>
</evidence>
<gene>
    <name evidence="1" type="ORF">LMG28138_06043</name>
</gene>
<dbReference type="NCBIfam" id="NF041518">
    <property type="entry name" value="choice_anch_Q"/>
    <property type="match status" value="1"/>
</dbReference>
<organism evidence="1 2">
    <name type="scientific">Pararobbsia alpina</name>
    <dbReference type="NCBI Taxonomy" id="621374"/>
    <lineage>
        <taxon>Bacteria</taxon>
        <taxon>Pseudomonadati</taxon>
        <taxon>Pseudomonadota</taxon>
        <taxon>Betaproteobacteria</taxon>
        <taxon>Burkholderiales</taxon>
        <taxon>Burkholderiaceae</taxon>
        <taxon>Pararobbsia</taxon>
    </lineage>
</organism>
<keyword evidence="2" id="KW-1185">Reference proteome</keyword>
<sequence>MLFNTALAAQANVGPPNCTTVGANTTCSPITTSTYQPSGLEVARHTQNFITAFTRANVNCPANLPNCTTFSNPVLTNNVFWQNRTFYITVAGQNPNIPGLQNTVTLNPTLNQAGHQTGYCDSHAVYWDIGAFGDTGPANHLSGVRLAPTYSILTDAGDYPGAHNSAANPNVVSQYCNGSRVPPEGGGNGFAVPPGIADTVLPNPLFSLLPSATPDEGNQWINMSYGPLSLFNATVVTGSTGYGVPLGNYAIQTGSPAVNAATPAGAPNHDFFGTSRPQTGGVDIGAVELPRTGGGGGLAGILKSLTGGNLPFGPGAFQQLLNDINNALPAPAAPAAPATPQVQGSLP</sequence>
<name>A0A6S7BQV9_9BURK</name>
<evidence type="ECO:0000313" key="1">
    <source>
        <dbReference type="EMBL" id="CAB3808435.1"/>
    </source>
</evidence>
<proteinExistence type="predicted"/>